<feature type="compositionally biased region" description="Basic and acidic residues" evidence="7">
    <location>
        <begin position="492"/>
        <end position="504"/>
    </location>
</feature>
<dbReference type="GO" id="GO:0000166">
    <property type="term" value="F:nucleotide binding"/>
    <property type="evidence" value="ECO:0007669"/>
    <property type="project" value="InterPro"/>
</dbReference>
<evidence type="ECO:0000259" key="11">
    <source>
        <dbReference type="Pfam" id="PF16212"/>
    </source>
</evidence>
<feature type="transmembrane region" description="Helical" evidence="8">
    <location>
        <begin position="583"/>
        <end position="605"/>
    </location>
</feature>
<feature type="region of interest" description="Disordered" evidence="7">
    <location>
        <begin position="771"/>
        <end position="801"/>
    </location>
</feature>
<dbReference type="Gene3D" id="1.20.1110.10">
    <property type="entry name" value="Calcium-transporting ATPase, transmembrane domain"/>
    <property type="match status" value="1"/>
</dbReference>
<comment type="subcellular location">
    <subcellularLocation>
        <location evidence="1">Membrane</location>
        <topology evidence="1">Multi-pass membrane protein</topology>
    </subcellularLocation>
</comment>
<feature type="region of interest" description="Disordered" evidence="7">
    <location>
        <begin position="1172"/>
        <end position="1203"/>
    </location>
</feature>
<feature type="transmembrane region" description="Helical" evidence="8">
    <location>
        <begin position="1987"/>
        <end position="2007"/>
    </location>
</feature>
<reference evidence="12 13" key="1">
    <citation type="submission" date="2020-03" db="EMBL/GenBank/DDBJ databases">
        <title>Genome sequence of Toxoplasma gondii RH-88 strain.</title>
        <authorList>
            <person name="Lorenzi H.A."/>
            <person name="Venepally P."/>
            <person name="Rozenberg A."/>
            <person name="Sibley D."/>
        </authorList>
    </citation>
    <scope>NUCLEOTIDE SEQUENCE [LARGE SCALE GENOMIC DNA]</scope>
    <source>
        <strain evidence="12 13">RH-88</strain>
    </source>
</reference>
<evidence type="ECO:0000256" key="5">
    <source>
        <dbReference type="ARBA" id="ARBA00022989"/>
    </source>
</evidence>
<feature type="domain" description="P-type ATPase A" evidence="9">
    <location>
        <begin position="218"/>
        <end position="280"/>
    </location>
</feature>
<evidence type="ECO:0000256" key="8">
    <source>
        <dbReference type="SAM" id="Phobius"/>
    </source>
</evidence>
<feature type="transmembrane region" description="Helical" evidence="8">
    <location>
        <begin position="2174"/>
        <end position="2197"/>
    </location>
</feature>
<dbReference type="InterPro" id="IPR008250">
    <property type="entry name" value="ATPase_P-typ_transduc_dom_A_sf"/>
</dbReference>
<dbReference type="Pfam" id="PF00122">
    <property type="entry name" value="E1-E2_ATPase"/>
    <property type="match status" value="1"/>
</dbReference>
<dbReference type="InterPro" id="IPR059000">
    <property type="entry name" value="ATPase_P-type_domA"/>
</dbReference>
<feature type="domain" description="P-type ATPase C-terminal" evidence="11">
    <location>
        <begin position="1923"/>
        <end position="2025"/>
    </location>
</feature>
<proteinExistence type="predicted"/>
<dbReference type="Gene3D" id="2.70.150.10">
    <property type="entry name" value="Calcium-transporting ATPase, cytoplasmic transduction domain A"/>
    <property type="match status" value="2"/>
</dbReference>
<dbReference type="InterPro" id="IPR032631">
    <property type="entry name" value="P-type_ATPase_N"/>
</dbReference>
<keyword evidence="5 8" id="KW-1133">Transmembrane helix</keyword>
<feature type="region of interest" description="Disordered" evidence="7">
    <location>
        <begin position="965"/>
        <end position="1030"/>
    </location>
</feature>
<feature type="region of interest" description="Disordered" evidence="7">
    <location>
        <begin position="1538"/>
        <end position="1677"/>
    </location>
</feature>
<feature type="compositionally biased region" description="Low complexity" evidence="7">
    <location>
        <begin position="340"/>
        <end position="356"/>
    </location>
</feature>
<feature type="transmembrane region" description="Helical" evidence="8">
    <location>
        <begin position="2217"/>
        <end position="2240"/>
    </location>
</feature>
<evidence type="ECO:0000259" key="9">
    <source>
        <dbReference type="Pfam" id="PF00122"/>
    </source>
</evidence>
<feature type="compositionally biased region" description="Basic and acidic residues" evidence="7">
    <location>
        <begin position="1626"/>
        <end position="1640"/>
    </location>
</feature>
<evidence type="ECO:0000256" key="6">
    <source>
        <dbReference type="ARBA" id="ARBA00023136"/>
    </source>
</evidence>
<dbReference type="GO" id="GO:0045332">
    <property type="term" value="P:phospholipid translocation"/>
    <property type="evidence" value="ECO:0007669"/>
    <property type="project" value="TreeGrafter"/>
</dbReference>
<dbReference type="Pfam" id="PF16212">
    <property type="entry name" value="PhoLip_ATPase_C"/>
    <property type="match status" value="1"/>
</dbReference>
<dbReference type="InterPro" id="IPR023214">
    <property type="entry name" value="HAD_sf"/>
</dbReference>
<accession>A0A7J6K3J6</accession>
<feature type="region of interest" description="Disordered" evidence="7">
    <location>
        <begin position="1221"/>
        <end position="1287"/>
    </location>
</feature>
<comment type="caution">
    <text evidence="12">The sequence shown here is derived from an EMBL/GenBank/DDBJ whole genome shotgun (WGS) entry which is preliminary data.</text>
</comment>
<keyword evidence="6 8" id="KW-0472">Membrane</keyword>
<dbReference type="Gene3D" id="3.40.1110.10">
    <property type="entry name" value="Calcium-transporting ATPase, cytoplasmic domain N"/>
    <property type="match status" value="2"/>
</dbReference>
<feature type="compositionally biased region" description="Basic and acidic residues" evidence="7">
    <location>
        <begin position="436"/>
        <end position="452"/>
    </location>
</feature>
<keyword evidence="4" id="KW-0460">Magnesium</keyword>
<dbReference type="PROSITE" id="PS00154">
    <property type="entry name" value="ATPASE_E1_E2"/>
    <property type="match status" value="1"/>
</dbReference>
<feature type="compositionally biased region" description="Basic and acidic residues" evidence="7">
    <location>
        <begin position="1183"/>
        <end position="1196"/>
    </location>
</feature>
<evidence type="ECO:0000313" key="12">
    <source>
        <dbReference type="EMBL" id="KAF4641410.1"/>
    </source>
</evidence>
<dbReference type="GO" id="GO:0140326">
    <property type="term" value="F:ATPase-coupled intramembrane lipid transporter activity"/>
    <property type="evidence" value="ECO:0007669"/>
    <property type="project" value="TreeGrafter"/>
</dbReference>
<dbReference type="EMBL" id="JAAUHK010000194">
    <property type="protein sequence ID" value="KAF4641410.1"/>
    <property type="molecule type" value="Genomic_DNA"/>
</dbReference>
<dbReference type="InterPro" id="IPR032630">
    <property type="entry name" value="P_typ_ATPase_c"/>
</dbReference>
<feature type="region of interest" description="Disordered" evidence="7">
    <location>
        <begin position="814"/>
        <end position="897"/>
    </location>
</feature>
<evidence type="ECO:0000259" key="10">
    <source>
        <dbReference type="Pfam" id="PF16209"/>
    </source>
</evidence>
<feature type="compositionally biased region" description="Basic and acidic residues" evidence="7">
    <location>
        <begin position="466"/>
        <end position="482"/>
    </location>
</feature>
<dbReference type="SUPFAM" id="SSF56784">
    <property type="entry name" value="HAD-like"/>
    <property type="match status" value="1"/>
</dbReference>
<dbReference type="PANTHER" id="PTHR24092:SF150">
    <property type="entry name" value="PHOSPHOLIPID-TRANSPORTING ATPASE"/>
    <property type="match status" value="1"/>
</dbReference>
<dbReference type="SUPFAM" id="SSF81660">
    <property type="entry name" value="Metal cation-transporting ATPase, ATP-binding domain N"/>
    <property type="match status" value="1"/>
</dbReference>
<feature type="transmembrane region" description="Helical" evidence="8">
    <location>
        <begin position="2145"/>
        <end position="2165"/>
    </location>
</feature>
<feature type="domain" description="P-type ATPase N-terminal" evidence="10">
    <location>
        <begin position="135"/>
        <end position="184"/>
    </location>
</feature>
<evidence type="ECO:0000256" key="2">
    <source>
        <dbReference type="ARBA" id="ARBA00022692"/>
    </source>
</evidence>
<feature type="compositionally biased region" description="Basic and acidic residues" evidence="7">
    <location>
        <begin position="843"/>
        <end position="867"/>
    </location>
</feature>
<evidence type="ECO:0000313" key="13">
    <source>
        <dbReference type="Proteomes" id="UP000557509"/>
    </source>
</evidence>
<sequence length="2349" mass="259817">MSIPVQDKVAADRGVLANVLCLPFEIWWSNRQARRNEYVFFLTNYDFHEDVAIRESLLALPHLEAVHKTSGDGKREGTRETARSLGTHLEAPEDKERETRKFPATLQLRHRRHYEPSPVHQVSDSHVTFLKGARPENEIHTAKYTKYSFVPLVLFYQLTRFSNFYFLCVAMLQLLPAISDSGGVPTYLIPISIIVGLSVIKEFFEDYSRHKSDEEENSKQVLVFEKGKLVEKQWREVRVGDVVKVTAGQQFPADLVLLNCAHDYGICNVETKNVDGESNVKSRFCLPKLTRIFADDSTAGTAKVRFVCEPACENLTSFSGKVILPPLPNRGGDENAERLGSSTRSTRGRSSSSGSRIPMGNSENQRERDEADTATNERVFGGSDSSYAMHVTEYSGGKNKVPRNGQIQKQDSSPRQNGEGRNLHKRCPCHSYRASRSSERDNDLPHLERASISEEEATDESGASEGSRKERQEDLEGSEGTRCDGGGLQALEIHEGGPEARQESSDTFSRNAEDPPQRRRPEEQEEIALSFNQLLLRGTSMVETKWAYGAVVYAGRQTRLMMNSRVGAVQKWSRLELNYSSHVVVMIIVQVLSVFLLSFMSIYWIETQGYRASYLDLRHYVSTIKNFGLTFGATFLVFASFVPLDLFMLWEICRFVQGLFINFDKEMYSTEAERHALSQAAQLIEEMGNVTHVYSDKTGTLTKNIMQLKCVGLGDGFEYGMDLWCDDRAAMNASDRKFQKQMRQLKREAQRRCAVSRRLSQEATSALGRLAMPRAVSSAPRSIPGDPPALTVSPGSSGSLSHCLSHCSQHSAFGADSDSVSETGMAQASPVSLSKAPSLPRSNAEERMPRESRSSRRGARESRASVEREEDANDSSSGPSTSEEMYSRCGNAEDEGQSSAPIFAGGALRSTVCHPIFLREENSFVSLDRVELARSILRSPPNVVDFARHLFLIMGICHTVLVRERRRNSREETKAPGPSALERGVSQPLLGSGGLRRDSLDDEKARKGGRGARRRGSSEQRFRRRKAGGRQGISSAAVAALSSCAGGAARLGKVSLPRLRRSHTVSIAEQMEGKAREAEGEAPVWEDAFDICPRRTEWVDEASGFAFREFDEAPPQYDASSPDELCLISACNYFGLEFAGRPSLMEVELELTSSFMVELLLGWKREVEVSRKAAGLRSPGPGAHEDRRCGYPRKDGNGSSTDFTEMTRQLIVKQLERAQRLVAGPQRRSEAPATPRFNGRAEAHPGASGRGAADKPTEREVPDSEDHGAKNRKQESRVYPSDACGAASVGSESKEEFLGALVHARSDKRSVSKSAVPFLSFEIFDVLEFDNVRKRMSVITQGFDGRYLLLCKGADTQMMEVAARGQEKHLASINAQLHGFASSGLRTLVFGYRYLPPELYRDFHSRFTQAQQLLGEEQENAVANCIAMVERDLLVVGCSGIEDRLQDDVQGTIKDLKAAGIQVWVLTGDKLETAINIGHSTNLISETAYNAVIDATNKEAIVEQLSRHERHCHVANLLGQQSDGIRDSQWWAEIDWGDLGMDPEEDDEVRELVDRQMSKKSRVERSRGVPGSSTESASLSPEPLKVEATDPSLFPGQPDGVSPQGSPPDSTLESRRGSASGGGNLEDEHLHENAHNEKAVALKGTPVNSATMPRAAASEKVERVSSTAQRGNRCPFSGSLLNAEALSRSEKGNKERGSLCVSDRKTVGMRTRRRTPDNGRVSEEGDVSFKPTAVEAATEAVLQPSPSAPAIAGVDTKKGSKAHGKRSALALFSTKRIRGKLGELLSINSHGWSGDSSDDSSLDGTNVAHRRSGRGVPHFSGFGSDVRIREYSEFCTTVTGSALAVIMQDRLLKVKFYSLARHASTLIASRVTPKQKALLLRQNSAFNPRGTSLAIGDGANDVAMILAASVGVGISGREGLQAARAADFSIGEFRLLRKLLFVHGREALRRNCILVYVCIFRNAVMCWCTLAMNFLSGFSGLDVWNTWTKQVVSLAFTCLPVLGFVTLDRQVPHRVLLENPVLYEIIPSTLWPYYTDHRVVQAREWVNNLILDPASRSCRAVGRFLFWPFARWGNRIDLSMIYAWFQHRKKPENDRCYGTHCLLLWLAFALWVAVCQLTFTVYSVVGAWTPSVNKSHGFTSLQFDSFSHVMELGYIIIVNAVIAVLSNTWTVIEVLIHVGEIVAALLFWVVISYWKLFLNIAGAEMLHGTYVLCSLCASYYFGLTITIIACLLPLLAPLAWQMSRKPTLEQVLVEQLKSGTYKPISARRGRPEGVAYVAVESPQMRRGTGARGDEEEYKGFAFTHEPIFSVLPSLQEAYKALKKTGEGAKVLLRKTQTLIKGGEGSDAKK</sequence>
<feature type="compositionally biased region" description="Polar residues" evidence="7">
    <location>
        <begin position="818"/>
        <end position="832"/>
    </location>
</feature>
<evidence type="ECO:0000256" key="1">
    <source>
        <dbReference type="ARBA" id="ARBA00004141"/>
    </source>
</evidence>
<dbReference type="InterPro" id="IPR036412">
    <property type="entry name" value="HAD-like_sf"/>
</dbReference>
<name>A0A7J6K3J6_TOXGO</name>
<feature type="transmembrane region" description="Helical" evidence="8">
    <location>
        <begin position="626"/>
        <end position="650"/>
    </location>
</feature>
<feature type="region of interest" description="Disordered" evidence="7">
    <location>
        <begin position="68"/>
        <end position="96"/>
    </location>
</feature>
<feature type="transmembrane region" description="Helical" evidence="8">
    <location>
        <begin position="1953"/>
        <end position="1975"/>
    </location>
</feature>
<dbReference type="InterPro" id="IPR023299">
    <property type="entry name" value="ATPase_P-typ_cyto_dom_N"/>
</dbReference>
<dbReference type="VEuPathDB" id="ToxoDB:TGME49_257720"/>
<feature type="compositionally biased region" description="Basic and acidic residues" evidence="7">
    <location>
        <begin position="68"/>
        <end position="82"/>
    </location>
</feature>
<keyword evidence="2 8" id="KW-0812">Transmembrane</keyword>
<feature type="compositionally biased region" description="Basic and acidic residues" evidence="7">
    <location>
        <begin position="511"/>
        <end position="522"/>
    </location>
</feature>
<evidence type="ECO:0000256" key="7">
    <source>
        <dbReference type="SAM" id="MobiDB-lite"/>
    </source>
</evidence>
<keyword evidence="13" id="KW-1185">Reference proteome</keyword>
<feature type="compositionally biased region" description="Polar residues" evidence="7">
    <location>
        <begin position="405"/>
        <end position="416"/>
    </location>
</feature>
<feature type="compositionally biased region" description="Basic and acidic residues" evidence="7">
    <location>
        <begin position="1252"/>
        <end position="1276"/>
    </location>
</feature>
<organism evidence="12 13">
    <name type="scientific">Toxoplasma gondii</name>
    <dbReference type="NCBI Taxonomy" id="5811"/>
    <lineage>
        <taxon>Eukaryota</taxon>
        <taxon>Sar</taxon>
        <taxon>Alveolata</taxon>
        <taxon>Apicomplexa</taxon>
        <taxon>Conoidasida</taxon>
        <taxon>Coccidia</taxon>
        <taxon>Eucoccidiorida</taxon>
        <taxon>Eimeriorina</taxon>
        <taxon>Sarcocystidae</taxon>
        <taxon>Toxoplasma</taxon>
    </lineage>
</organism>
<dbReference type="SUPFAM" id="SSF81665">
    <property type="entry name" value="Calcium ATPase, transmembrane domain M"/>
    <property type="match status" value="1"/>
</dbReference>
<dbReference type="Pfam" id="PF13246">
    <property type="entry name" value="Cation_ATPase"/>
    <property type="match status" value="1"/>
</dbReference>
<feature type="transmembrane region" description="Helical" evidence="8">
    <location>
        <begin position="2102"/>
        <end position="2125"/>
    </location>
</feature>
<dbReference type="Gene3D" id="3.40.50.1000">
    <property type="entry name" value="HAD superfamily/HAD-like"/>
    <property type="match status" value="3"/>
</dbReference>
<dbReference type="SUPFAM" id="SSF81653">
    <property type="entry name" value="Calcium ATPase, transduction domain A"/>
    <property type="match status" value="1"/>
</dbReference>
<feature type="region of interest" description="Disordered" evidence="7">
    <location>
        <begin position="323"/>
        <end position="524"/>
    </location>
</feature>
<dbReference type="PANTHER" id="PTHR24092">
    <property type="entry name" value="PROBABLE PHOSPHOLIPID-TRANSPORTING ATPASE"/>
    <property type="match status" value="1"/>
</dbReference>
<dbReference type="Pfam" id="PF16209">
    <property type="entry name" value="PhoLip_ATPase_N"/>
    <property type="match status" value="1"/>
</dbReference>
<dbReference type="GO" id="GO:0046872">
    <property type="term" value="F:metal ion binding"/>
    <property type="evidence" value="ECO:0007669"/>
    <property type="project" value="UniProtKB-KW"/>
</dbReference>
<protein>
    <submittedName>
        <fullName evidence="12">Putative proton ATPase</fullName>
    </submittedName>
</protein>
<feature type="compositionally biased region" description="Polar residues" evidence="7">
    <location>
        <begin position="874"/>
        <end position="884"/>
    </location>
</feature>
<dbReference type="InterPro" id="IPR018303">
    <property type="entry name" value="ATPase_P-typ_P_site"/>
</dbReference>
<feature type="compositionally biased region" description="Basic and acidic residues" evidence="7">
    <location>
        <begin position="995"/>
        <end position="1006"/>
    </location>
</feature>
<evidence type="ECO:0000256" key="3">
    <source>
        <dbReference type="ARBA" id="ARBA00022723"/>
    </source>
</evidence>
<dbReference type="InterPro" id="IPR023298">
    <property type="entry name" value="ATPase_P-typ_TM_dom_sf"/>
</dbReference>
<evidence type="ECO:0000256" key="4">
    <source>
        <dbReference type="ARBA" id="ARBA00022842"/>
    </source>
</evidence>
<keyword evidence="3" id="KW-0479">Metal-binding</keyword>
<dbReference type="Proteomes" id="UP000557509">
    <property type="component" value="Unassembled WGS sequence"/>
</dbReference>
<feature type="compositionally biased region" description="Basic and acidic residues" evidence="7">
    <location>
        <begin position="1550"/>
        <end position="1567"/>
    </location>
</feature>
<dbReference type="GO" id="GO:0005886">
    <property type="term" value="C:plasma membrane"/>
    <property type="evidence" value="ECO:0007669"/>
    <property type="project" value="TreeGrafter"/>
</dbReference>
<gene>
    <name evidence="12" type="ORF">TGRH88_072200</name>
</gene>